<organism evidence="8 9">
    <name type="scientific">Archangium minus</name>
    <dbReference type="NCBI Taxonomy" id="83450"/>
    <lineage>
        <taxon>Bacteria</taxon>
        <taxon>Pseudomonadati</taxon>
        <taxon>Myxococcota</taxon>
        <taxon>Myxococcia</taxon>
        <taxon>Myxococcales</taxon>
        <taxon>Cystobacterineae</taxon>
        <taxon>Archangiaceae</taxon>
        <taxon>Archangium</taxon>
    </lineage>
</organism>
<dbReference type="SUPFAM" id="SSF88946">
    <property type="entry name" value="Sigma2 domain of RNA polymerase sigma factors"/>
    <property type="match status" value="1"/>
</dbReference>
<dbReference type="Pfam" id="PF00140">
    <property type="entry name" value="Sigma70_r1_2"/>
    <property type="match status" value="1"/>
</dbReference>
<evidence type="ECO:0000256" key="2">
    <source>
        <dbReference type="ARBA" id="ARBA00023015"/>
    </source>
</evidence>
<dbReference type="EMBL" id="CP043494">
    <property type="protein sequence ID" value="WNG49219.1"/>
    <property type="molecule type" value="Genomic_DNA"/>
</dbReference>
<dbReference type="PROSITE" id="PS00715">
    <property type="entry name" value="SIGMA70_1"/>
    <property type="match status" value="1"/>
</dbReference>
<gene>
    <name evidence="8" type="ORF">F0U60_37700</name>
</gene>
<dbReference type="InterPro" id="IPR007627">
    <property type="entry name" value="RNA_pol_sigma70_r2"/>
</dbReference>
<dbReference type="NCBIfam" id="TIGR02937">
    <property type="entry name" value="sigma70-ECF"/>
    <property type="match status" value="1"/>
</dbReference>
<keyword evidence="5" id="KW-0804">Transcription</keyword>
<dbReference type="SUPFAM" id="SSF88659">
    <property type="entry name" value="Sigma3 and sigma4 domains of RNA polymerase sigma factors"/>
    <property type="match status" value="1"/>
</dbReference>
<evidence type="ECO:0000256" key="6">
    <source>
        <dbReference type="SAM" id="MobiDB-lite"/>
    </source>
</evidence>
<protein>
    <submittedName>
        <fullName evidence="8">Sigma-70 family RNA polymerase sigma factor</fullName>
    </submittedName>
</protein>
<keyword evidence="4" id="KW-0238">DNA-binding</keyword>
<feature type="domain" description="RNA polymerase sigma-70" evidence="7">
    <location>
        <begin position="133"/>
        <end position="146"/>
    </location>
</feature>
<dbReference type="InterPro" id="IPR014284">
    <property type="entry name" value="RNA_pol_sigma-70_dom"/>
</dbReference>
<proteinExistence type="inferred from homology"/>
<dbReference type="InterPro" id="IPR000943">
    <property type="entry name" value="RNA_pol_sigma70"/>
</dbReference>
<name>A0ABY9X1D9_9BACT</name>
<dbReference type="Gene3D" id="1.20.140.160">
    <property type="match status" value="1"/>
</dbReference>
<keyword evidence="9" id="KW-1185">Reference proteome</keyword>
<dbReference type="Pfam" id="PF04542">
    <property type="entry name" value="Sigma70_r2"/>
    <property type="match status" value="1"/>
</dbReference>
<evidence type="ECO:0000313" key="8">
    <source>
        <dbReference type="EMBL" id="WNG49219.1"/>
    </source>
</evidence>
<dbReference type="Pfam" id="PF04545">
    <property type="entry name" value="Sigma70_r4"/>
    <property type="match status" value="1"/>
</dbReference>
<dbReference type="PRINTS" id="PR00046">
    <property type="entry name" value="SIGMA70FCT"/>
</dbReference>
<evidence type="ECO:0000256" key="1">
    <source>
        <dbReference type="ARBA" id="ARBA00007788"/>
    </source>
</evidence>
<dbReference type="InterPro" id="IPR013324">
    <property type="entry name" value="RNA_pol_sigma_r3/r4-like"/>
</dbReference>
<evidence type="ECO:0000256" key="4">
    <source>
        <dbReference type="ARBA" id="ARBA00023125"/>
    </source>
</evidence>
<accession>A0ABY9X1D9</accession>
<dbReference type="InterPro" id="IPR013325">
    <property type="entry name" value="RNA_pol_sigma_r2"/>
</dbReference>
<dbReference type="PANTHER" id="PTHR30376:SF3">
    <property type="entry name" value="RNA POLYMERASE SIGMA FACTOR RPOH"/>
    <property type="match status" value="1"/>
</dbReference>
<evidence type="ECO:0000259" key="7">
    <source>
        <dbReference type="PROSITE" id="PS00715"/>
    </source>
</evidence>
<keyword evidence="2" id="KW-0805">Transcription regulation</keyword>
<comment type="similarity">
    <text evidence="1">Belongs to the sigma-70 factor family.</text>
</comment>
<dbReference type="InterPro" id="IPR050813">
    <property type="entry name" value="Sigma-70_Factor"/>
</dbReference>
<dbReference type="Proteomes" id="UP001611383">
    <property type="component" value="Chromosome"/>
</dbReference>
<dbReference type="Gene3D" id="1.10.601.10">
    <property type="entry name" value="RNA Polymerase Primary Sigma Factor"/>
    <property type="match status" value="1"/>
</dbReference>
<reference evidence="8 9" key="1">
    <citation type="submission" date="2019-08" db="EMBL/GenBank/DDBJ databases">
        <title>Archangium and Cystobacter genomes.</title>
        <authorList>
            <person name="Chen I.-C.K."/>
            <person name="Wielgoss S."/>
        </authorList>
    </citation>
    <scope>NUCLEOTIDE SEQUENCE [LARGE SCALE GENOMIC DNA]</scope>
    <source>
        <strain evidence="8 9">Cbm 6</strain>
    </source>
</reference>
<evidence type="ECO:0000256" key="5">
    <source>
        <dbReference type="ARBA" id="ARBA00023163"/>
    </source>
</evidence>
<feature type="region of interest" description="Disordered" evidence="6">
    <location>
        <begin position="237"/>
        <end position="263"/>
    </location>
</feature>
<dbReference type="InterPro" id="IPR007630">
    <property type="entry name" value="RNA_pol_sigma70_r4"/>
</dbReference>
<evidence type="ECO:0000313" key="9">
    <source>
        <dbReference type="Proteomes" id="UP001611383"/>
    </source>
</evidence>
<evidence type="ECO:0000256" key="3">
    <source>
        <dbReference type="ARBA" id="ARBA00023082"/>
    </source>
</evidence>
<feature type="compositionally biased region" description="Basic and acidic residues" evidence="6">
    <location>
        <begin position="237"/>
        <end position="251"/>
    </location>
</feature>
<keyword evidence="3" id="KW-0731">Sigma factor</keyword>
<dbReference type="InterPro" id="IPR009042">
    <property type="entry name" value="RNA_pol_sigma70_r1_2"/>
</dbReference>
<sequence>MQDLRAAEHLFEGAAPRTLAASGRWRSQIDHDPPRGARMLSVPHFRPARLVRSSRSRRPHRGELTPDDRTLLATWLAEVRRHPLLSREEEAALARQVREGGDAKARGRLVASNLRLVVKLAREHHRPPLLLMDLIQEGNLGLILAVERFEPERGVRLCTYAAWWIRAYLLRFILENWRLVKLGTTDVQRKLFFRMREEEGRLLAAGQEATPRQLAARLGVSEKDVVEMDQRLRQDEVRLDVPPEGDKDRPTPGRALRSGTPAVDEELGRRELTRWFLEKLHSFSHGLHDERERYILEHRLLAEEPETLRTIGEHFHVSRERARQVEAGLIASMRKYLHERMPDFMWLGAEPELQAPA</sequence>
<dbReference type="PANTHER" id="PTHR30376">
    <property type="entry name" value="SIGMA FACTOR RPOH HEAT SHOCK RELATED"/>
    <property type="match status" value="1"/>
</dbReference>